<dbReference type="KEGG" id="tli:Tlie_0895"/>
<feature type="transmembrane region" description="Helical" evidence="6">
    <location>
        <begin position="222"/>
        <end position="247"/>
    </location>
</feature>
<dbReference type="OrthoDB" id="9792579at2"/>
<dbReference type="Proteomes" id="UP000005868">
    <property type="component" value="Chromosome"/>
</dbReference>
<keyword evidence="8" id="KW-1185">Reference proteome</keyword>
<feature type="transmembrane region" description="Helical" evidence="6">
    <location>
        <begin position="86"/>
        <end position="106"/>
    </location>
</feature>
<evidence type="ECO:0000313" key="8">
    <source>
        <dbReference type="Proteomes" id="UP000005868"/>
    </source>
</evidence>
<dbReference type="STRING" id="580340.Tlie_0895"/>
<dbReference type="GO" id="GO:0005886">
    <property type="term" value="C:plasma membrane"/>
    <property type="evidence" value="ECO:0007669"/>
    <property type="project" value="UniProtKB-SubCell"/>
</dbReference>
<organism evidence="7 8">
    <name type="scientific">Thermovirga lienii (strain ATCC BAA-1197 / DSM 17291 / Cas60314)</name>
    <dbReference type="NCBI Taxonomy" id="580340"/>
    <lineage>
        <taxon>Bacteria</taxon>
        <taxon>Thermotogati</taxon>
        <taxon>Synergistota</taxon>
        <taxon>Synergistia</taxon>
        <taxon>Synergistales</taxon>
        <taxon>Thermovirgaceae</taxon>
        <taxon>Thermovirga</taxon>
    </lineage>
</organism>
<protein>
    <submittedName>
        <fullName evidence="7">Inner-membrane translocator</fullName>
    </submittedName>
</protein>
<feature type="transmembrane region" description="Helical" evidence="6">
    <location>
        <begin position="31"/>
        <end position="52"/>
    </location>
</feature>
<dbReference type="GO" id="GO:0022857">
    <property type="term" value="F:transmembrane transporter activity"/>
    <property type="evidence" value="ECO:0007669"/>
    <property type="project" value="InterPro"/>
</dbReference>
<gene>
    <name evidence="7" type="ordered locus">Tlie_0895</name>
</gene>
<name>G7V9S8_THELD</name>
<dbReference type="InterPro" id="IPR001851">
    <property type="entry name" value="ABC_transp_permease"/>
</dbReference>
<accession>G7V9S8</accession>
<proteinExistence type="predicted"/>
<keyword evidence="5 6" id="KW-0472">Membrane</keyword>
<dbReference type="PANTHER" id="PTHR43370">
    <property type="entry name" value="SUGAR ABC TRANSPORTER INTEGRAL MEMBRANE PROTEIN-RELATED"/>
    <property type="match status" value="1"/>
</dbReference>
<evidence type="ECO:0000256" key="6">
    <source>
        <dbReference type="SAM" id="Phobius"/>
    </source>
</evidence>
<comment type="subcellular location">
    <subcellularLocation>
        <location evidence="1">Cell membrane</location>
        <topology evidence="1">Multi-pass membrane protein</topology>
    </subcellularLocation>
</comment>
<feature type="transmembrane region" description="Helical" evidence="6">
    <location>
        <begin position="267"/>
        <end position="285"/>
    </location>
</feature>
<reference evidence="8" key="1">
    <citation type="submission" date="2011-10" db="EMBL/GenBank/DDBJ databases">
        <title>The complete genome of chromosome of Thermovirga lienii DSM 17291.</title>
        <authorList>
            <consortium name="US DOE Joint Genome Institute (JGI-PGF)"/>
            <person name="Lucas S."/>
            <person name="Copeland A."/>
            <person name="Lapidus A."/>
            <person name="Glavina del Rio T."/>
            <person name="Dalin E."/>
            <person name="Tice H."/>
            <person name="Bruce D."/>
            <person name="Goodwin L."/>
            <person name="Pitluck S."/>
            <person name="Peters L."/>
            <person name="Mikhailova N."/>
            <person name="Saunders E."/>
            <person name="Kyrpides N."/>
            <person name="Mavromatis K."/>
            <person name="Ivanova N."/>
            <person name="Last F.I."/>
            <person name="Brettin T."/>
            <person name="Detter J.C."/>
            <person name="Han C."/>
            <person name="Larimer F."/>
            <person name="Land M."/>
            <person name="Hauser L."/>
            <person name="Markowitz V."/>
            <person name="Cheng J.-F."/>
            <person name="Hugenholtz P."/>
            <person name="Woyke T."/>
            <person name="Wu D."/>
            <person name="Spring S."/>
            <person name="Schroeder M."/>
            <person name="Brambilla E.-M."/>
            <person name="Klenk H.-P."/>
            <person name="Eisen J.A."/>
        </authorList>
    </citation>
    <scope>NUCLEOTIDE SEQUENCE [LARGE SCALE GENOMIC DNA]</scope>
    <source>
        <strain evidence="8">ATCC BAA-1197 / DSM 17291 / Cas60314</strain>
    </source>
</reference>
<sequence length="309" mass="32173">MDALITILAAAVRSGTPILYATLGEILTERAGVLNLGLEGLMLMGALSGFWVAYTTSNVVFAIFVAFLVGAAIALVHAFLCVHLGANQVVSGLAITMCGTGASSLLGRGLVGETIKGIGGVPIPGLSKIPIIGPVLFNHDPLVYLSYLLVIGMGWFLYSTKAGLKLRAVGEAPEVVDSVGLDPVKLRYLYTILGGGLAAVGGAYLSLVYTKMWGEHMTAGRGWIAVALVIFAVWHPARAALGAYLFGGVGALQLRMQAAGTSIPAPLLLMLPYLLTILVLLGISIKKGKGIFLGAPSALGVPYQREERT</sequence>
<keyword evidence="2" id="KW-1003">Cell membrane</keyword>
<keyword evidence="4 6" id="KW-1133">Transmembrane helix</keyword>
<reference evidence="7 8" key="2">
    <citation type="journal article" date="2012" name="Stand. Genomic Sci.">
        <title>Genome sequence of the moderately thermophilic, amino-acid-degrading and sulfur-reducing bacterium Thermovirga lienii type strain (Cas60314(T)).</title>
        <authorList>
            <person name="Goker M."/>
            <person name="Saunders E."/>
            <person name="Lapidus A."/>
            <person name="Nolan M."/>
            <person name="Lucas S."/>
            <person name="Hammon N."/>
            <person name="Deshpande S."/>
            <person name="Cheng J.F."/>
            <person name="Han C."/>
            <person name="Tapia R."/>
            <person name="Goodwin L.A."/>
            <person name="Pitluck S."/>
            <person name="Liolios K."/>
            <person name="Mavromatis K."/>
            <person name="Pagani I."/>
            <person name="Ivanova N."/>
            <person name="Mikhailova N."/>
            <person name="Pati A."/>
            <person name="Chen A."/>
            <person name="Palaniappan K."/>
            <person name="Land M."/>
            <person name="Chang Y.J."/>
            <person name="Jeffries C.D."/>
            <person name="Brambilla E.M."/>
            <person name="Rohde M."/>
            <person name="Spring S."/>
            <person name="Detter J.C."/>
            <person name="Woyke T."/>
            <person name="Bristow J."/>
            <person name="Eisen J.A."/>
            <person name="Markowitz V."/>
            <person name="Hugenholtz P."/>
            <person name="Kyrpides N.C."/>
            <person name="Klenk H.P."/>
        </authorList>
    </citation>
    <scope>NUCLEOTIDE SEQUENCE [LARGE SCALE GENOMIC DNA]</scope>
    <source>
        <strain evidence="8">ATCC BAA-1197 / DSM 17291 / Cas60314</strain>
    </source>
</reference>
<dbReference type="eggNOG" id="COG1079">
    <property type="taxonomic scope" value="Bacteria"/>
</dbReference>
<dbReference type="AlphaFoldDB" id="G7V9S8"/>
<evidence type="ECO:0000256" key="3">
    <source>
        <dbReference type="ARBA" id="ARBA00022692"/>
    </source>
</evidence>
<feature type="transmembrane region" description="Helical" evidence="6">
    <location>
        <begin position="188"/>
        <end position="210"/>
    </location>
</feature>
<feature type="transmembrane region" description="Helical" evidence="6">
    <location>
        <begin position="59"/>
        <end position="80"/>
    </location>
</feature>
<evidence type="ECO:0000256" key="1">
    <source>
        <dbReference type="ARBA" id="ARBA00004651"/>
    </source>
</evidence>
<dbReference type="HOGENOM" id="CLU_040769_1_1_0"/>
<evidence type="ECO:0000256" key="4">
    <source>
        <dbReference type="ARBA" id="ARBA00022989"/>
    </source>
</evidence>
<evidence type="ECO:0000256" key="2">
    <source>
        <dbReference type="ARBA" id="ARBA00022475"/>
    </source>
</evidence>
<dbReference type="EMBL" id="CP003096">
    <property type="protein sequence ID" value="AER66628.1"/>
    <property type="molecule type" value="Genomic_DNA"/>
</dbReference>
<feature type="transmembrane region" description="Helical" evidence="6">
    <location>
        <begin position="142"/>
        <end position="158"/>
    </location>
</feature>
<keyword evidence="3 6" id="KW-0812">Transmembrane</keyword>
<evidence type="ECO:0000256" key="5">
    <source>
        <dbReference type="ARBA" id="ARBA00023136"/>
    </source>
</evidence>
<dbReference type="Pfam" id="PF02653">
    <property type="entry name" value="BPD_transp_2"/>
    <property type="match status" value="1"/>
</dbReference>
<dbReference type="CDD" id="cd06580">
    <property type="entry name" value="TM_PBP1_transp_TpRbsC_like"/>
    <property type="match status" value="1"/>
</dbReference>
<dbReference type="PANTHER" id="PTHR43370:SF2">
    <property type="entry name" value="ABC TRANSPORTER PERMEASE PROTEIN"/>
    <property type="match status" value="1"/>
</dbReference>
<evidence type="ECO:0000313" key="7">
    <source>
        <dbReference type="EMBL" id="AER66628.1"/>
    </source>
</evidence>